<feature type="region of interest" description="Disordered" evidence="5">
    <location>
        <begin position="1"/>
        <end position="20"/>
    </location>
</feature>
<dbReference type="Pfam" id="PF02148">
    <property type="entry name" value="zf-UBP"/>
    <property type="match status" value="1"/>
</dbReference>
<dbReference type="Pfam" id="PF07576">
    <property type="entry name" value="BRAP2"/>
    <property type="match status" value="1"/>
</dbReference>
<gene>
    <name evidence="8" type="ORF">GSMUA_100220.1</name>
</gene>
<dbReference type="FunCoup" id="A0A804K7K0">
    <property type="interactions" value="2370"/>
</dbReference>
<dbReference type="PANTHER" id="PTHR24007">
    <property type="entry name" value="BRCA1-ASSOCIATED PROTEIN"/>
    <property type="match status" value="1"/>
</dbReference>
<accession>A0A804K7K0</accession>
<dbReference type="OMA" id="YIEHASD"/>
<dbReference type="GO" id="GO:0061630">
    <property type="term" value="F:ubiquitin protein ligase activity"/>
    <property type="evidence" value="ECO:0000318"/>
    <property type="project" value="GO_Central"/>
</dbReference>
<dbReference type="InterPro" id="IPR013083">
    <property type="entry name" value="Znf_RING/FYVE/PHD"/>
</dbReference>
<evidence type="ECO:0000256" key="3">
    <source>
        <dbReference type="ARBA" id="ARBA00022833"/>
    </source>
</evidence>
<dbReference type="InterPro" id="IPR001607">
    <property type="entry name" value="Znf_UBP"/>
</dbReference>
<dbReference type="Proteomes" id="UP000012960">
    <property type="component" value="Unplaced"/>
</dbReference>
<evidence type="ECO:0000313" key="9">
    <source>
        <dbReference type="EnsemblPlants" id="Ma08_p17110.2"/>
    </source>
</evidence>
<name>A0A804K7K0_MUSAM</name>
<evidence type="ECO:0000256" key="4">
    <source>
        <dbReference type="PROSITE-ProRule" id="PRU00502"/>
    </source>
</evidence>
<dbReference type="PANTHER" id="PTHR24007:SF10">
    <property type="entry name" value="BRAP2 RING ZNF UBP DOMAIN-CONTAINING PROTEIN 1"/>
    <property type="match status" value="1"/>
</dbReference>
<feature type="domain" description="RING-type" evidence="6">
    <location>
        <begin position="204"/>
        <end position="244"/>
    </location>
</feature>
<evidence type="ECO:0000256" key="5">
    <source>
        <dbReference type="SAM" id="MobiDB-lite"/>
    </source>
</evidence>
<dbReference type="PROSITE" id="PS50271">
    <property type="entry name" value="ZF_UBP"/>
    <property type="match status" value="1"/>
</dbReference>
<dbReference type="OrthoDB" id="273556at2759"/>
<dbReference type="PROSITE" id="PS50089">
    <property type="entry name" value="ZF_RING_2"/>
    <property type="match status" value="1"/>
</dbReference>
<organism evidence="9 10">
    <name type="scientific">Musa acuminata subsp. malaccensis</name>
    <name type="common">Wild banana</name>
    <name type="synonym">Musa malaccensis</name>
    <dbReference type="NCBI Taxonomy" id="214687"/>
    <lineage>
        <taxon>Eukaryota</taxon>
        <taxon>Viridiplantae</taxon>
        <taxon>Streptophyta</taxon>
        <taxon>Embryophyta</taxon>
        <taxon>Tracheophyta</taxon>
        <taxon>Spermatophyta</taxon>
        <taxon>Magnoliopsida</taxon>
        <taxon>Liliopsida</taxon>
        <taxon>Zingiberales</taxon>
        <taxon>Musaceae</taxon>
        <taxon>Musa</taxon>
    </lineage>
</organism>
<feature type="compositionally biased region" description="Basic and acidic residues" evidence="5">
    <location>
        <begin position="7"/>
        <end position="18"/>
    </location>
</feature>
<dbReference type="GO" id="GO:0010029">
    <property type="term" value="P:regulation of seed germination"/>
    <property type="evidence" value="ECO:0007669"/>
    <property type="project" value="EnsemblPlants"/>
</dbReference>
<evidence type="ECO:0000313" key="8">
    <source>
        <dbReference type="EMBL" id="CAG1832020.1"/>
    </source>
</evidence>
<evidence type="ECO:0000313" key="10">
    <source>
        <dbReference type="Proteomes" id="UP000012960"/>
    </source>
</evidence>
<dbReference type="GO" id="GO:0046982">
    <property type="term" value="F:protein heterodimerization activity"/>
    <property type="evidence" value="ECO:0007669"/>
    <property type="project" value="EnsemblPlants"/>
</dbReference>
<dbReference type="InterPro" id="IPR047243">
    <property type="entry name" value="RING-H2_BRAP2"/>
</dbReference>
<dbReference type="GO" id="GO:0008270">
    <property type="term" value="F:zinc ion binding"/>
    <property type="evidence" value="ECO:0007669"/>
    <property type="project" value="UniProtKB-KW"/>
</dbReference>
<dbReference type="Gene3D" id="3.30.40.10">
    <property type="entry name" value="Zinc/RING finger domain, C3HC4 (zinc finger)"/>
    <property type="match status" value="1"/>
</dbReference>
<evidence type="ECO:0000259" key="6">
    <source>
        <dbReference type="PROSITE" id="PS50089"/>
    </source>
</evidence>
<dbReference type="CDD" id="cd16457">
    <property type="entry name" value="RING-H2_BRAP2"/>
    <property type="match status" value="1"/>
</dbReference>
<dbReference type="SMART" id="SM00184">
    <property type="entry name" value="RING"/>
    <property type="match status" value="1"/>
</dbReference>
<evidence type="ECO:0000256" key="1">
    <source>
        <dbReference type="ARBA" id="ARBA00022723"/>
    </source>
</evidence>
<dbReference type="GO" id="GO:0016567">
    <property type="term" value="P:protein ubiquitination"/>
    <property type="evidence" value="ECO:0000318"/>
    <property type="project" value="GO_Central"/>
</dbReference>
<keyword evidence="1" id="KW-0479">Metal-binding</keyword>
<reference evidence="8" key="1">
    <citation type="submission" date="2021-03" db="EMBL/GenBank/DDBJ databases">
        <authorList>
            <consortium name="Genoscope - CEA"/>
            <person name="William W."/>
        </authorList>
    </citation>
    <scope>NUCLEOTIDE SEQUENCE</scope>
    <source>
        <strain evidence="8">Doubled-haploid Pahang</strain>
    </source>
</reference>
<keyword evidence="3" id="KW-0862">Zinc</keyword>
<feature type="compositionally biased region" description="Basic residues" evidence="5">
    <location>
        <begin position="505"/>
        <end position="517"/>
    </location>
</feature>
<proteinExistence type="predicted"/>
<dbReference type="EnsemblPlants" id="Ma08_t17110.2">
    <property type="protein sequence ID" value="Ma08_p17110.2"/>
    <property type="gene ID" value="Ma08_g17110"/>
</dbReference>
<keyword evidence="10" id="KW-1185">Reference proteome</keyword>
<protein>
    <submittedName>
        <fullName evidence="8">(wild Malaysian banana) hypothetical protein</fullName>
    </submittedName>
</protein>
<sequence>MFSVRIHSLDAPHTEEGCSRSTAAVAPLHPSPELLDDAVGDLHEEAGTSWNPNPNPRIHLLRGIVHLYRSLLPPSTSSSSSSSSTNPQASSESLLPAVRGTLLLILAVPSRLSPEDLLRFCGSYVERSSAIRVIRNDGIEDRYSVLVEFDDQKSADGFYLDVNGWRFSTEGEVCHILFIDSVEFTESTKIAGTPPVGSSELPTCPVCIERLDQDISGIIATTCDHSFQCSCISKWVNSSCSVCQFCQKHSEKPTCSICGTPQNLWICVICGFVGCGRYKEGHAIRHWKDTQHCYSLDLETQRVWDYVGDRYVHRLNQSRSDDKLAKLKSNSRYVGENCINCECSDDLGSSGAILNSKVDVIVDEYNHLLAGQLESQRQYYETLLQKEKENREKYISDAVEKAVSLKLQDIQLKIGNVMREKKALSDINENLMKNQNIWHEKIKEVEERERTTLKIKDDKIRDLEDEIRDFMVFIEAQKTLNAVDTDNIQGGTLLPVPLPQSTSAKTKKSSKINRKRN</sequence>
<dbReference type="SUPFAM" id="SSF57850">
    <property type="entry name" value="RING/U-box"/>
    <property type="match status" value="1"/>
</dbReference>
<dbReference type="InterPro" id="IPR001841">
    <property type="entry name" value="Znf_RING"/>
</dbReference>
<reference evidence="9" key="2">
    <citation type="submission" date="2021-05" db="UniProtKB">
        <authorList>
            <consortium name="EnsemblPlants"/>
        </authorList>
    </citation>
    <scope>IDENTIFICATION</scope>
    <source>
        <strain evidence="9">subsp. malaccensis</strain>
    </source>
</reference>
<dbReference type="SMART" id="SM00290">
    <property type="entry name" value="ZnF_UBP"/>
    <property type="match status" value="1"/>
</dbReference>
<feature type="domain" description="UBP-type" evidence="7">
    <location>
        <begin position="238"/>
        <end position="331"/>
    </location>
</feature>
<dbReference type="AlphaFoldDB" id="A0A804K7K0"/>
<dbReference type="Gramene" id="Ma08_t17110.2">
    <property type="protein sequence ID" value="Ma08_p17110.2"/>
    <property type="gene ID" value="Ma08_g17110"/>
</dbReference>
<evidence type="ECO:0000259" key="7">
    <source>
        <dbReference type="PROSITE" id="PS50271"/>
    </source>
</evidence>
<dbReference type="InterPro" id="IPR011422">
    <property type="entry name" value="BRAP2/ETP1_RRM"/>
</dbReference>
<keyword evidence="2 4" id="KW-0863">Zinc-finger</keyword>
<dbReference type="GO" id="GO:0007265">
    <property type="term" value="P:Ras protein signal transduction"/>
    <property type="evidence" value="ECO:0000318"/>
    <property type="project" value="GO_Central"/>
</dbReference>
<dbReference type="GO" id="GO:0005737">
    <property type="term" value="C:cytoplasm"/>
    <property type="evidence" value="ECO:0000318"/>
    <property type="project" value="GO_Central"/>
</dbReference>
<feature type="region of interest" description="Disordered" evidence="5">
    <location>
        <begin position="492"/>
        <end position="517"/>
    </location>
</feature>
<dbReference type="EMBL" id="HG996472">
    <property type="protein sequence ID" value="CAG1832020.1"/>
    <property type="molecule type" value="Genomic_DNA"/>
</dbReference>
<evidence type="ECO:0000256" key="2">
    <source>
        <dbReference type="ARBA" id="ARBA00022771"/>
    </source>
</evidence>